<keyword evidence="1" id="KW-1185">Reference proteome</keyword>
<reference evidence="2" key="1">
    <citation type="submission" date="2022-11" db="UniProtKB">
        <authorList>
            <consortium name="WormBaseParasite"/>
        </authorList>
    </citation>
    <scope>IDENTIFICATION</scope>
</reference>
<dbReference type="AlphaFoldDB" id="A0A915HXG4"/>
<dbReference type="WBParaSite" id="nRc.2.0.1.t06262-RA">
    <property type="protein sequence ID" value="nRc.2.0.1.t06262-RA"/>
    <property type="gene ID" value="nRc.2.0.1.g06262"/>
</dbReference>
<dbReference type="Proteomes" id="UP000887565">
    <property type="component" value="Unplaced"/>
</dbReference>
<proteinExistence type="predicted"/>
<evidence type="ECO:0000313" key="1">
    <source>
        <dbReference type="Proteomes" id="UP000887565"/>
    </source>
</evidence>
<accession>A0A915HXG4</accession>
<name>A0A915HXG4_ROMCU</name>
<sequence length="72" mass="8052">MEPTICNWLYLNSSGSNIVSSSYTPIPERPCHTSPRGTARLWGGLNNAHCLNLAYDYALGLIDQWLCETDHL</sequence>
<evidence type="ECO:0000313" key="2">
    <source>
        <dbReference type="WBParaSite" id="nRc.2.0.1.t06262-RA"/>
    </source>
</evidence>
<organism evidence="1 2">
    <name type="scientific">Romanomermis culicivorax</name>
    <name type="common">Nematode worm</name>
    <dbReference type="NCBI Taxonomy" id="13658"/>
    <lineage>
        <taxon>Eukaryota</taxon>
        <taxon>Metazoa</taxon>
        <taxon>Ecdysozoa</taxon>
        <taxon>Nematoda</taxon>
        <taxon>Enoplea</taxon>
        <taxon>Dorylaimia</taxon>
        <taxon>Mermithida</taxon>
        <taxon>Mermithoidea</taxon>
        <taxon>Mermithidae</taxon>
        <taxon>Romanomermis</taxon>
    </lineage>
</organism>
<protein>
    <submittedName>
        <fullName evidence="2">Uncharacterized protein</fullName>
    </submittedName>
</protein>